<organism evidence="1 2">
    <name type="scientific">Streptomyces spinoverrucosus</name>
    <dbReference type="NCBI Taxonomy" id="284043"/>
    <lineage>
        <taxon>Bacteria</taxon>
        <taxon>Bacillati</taxon>
        <taxon>Actinomycetota</taxon>
        <taxon>Actinomycetes</taxon>
        <taxon>Kitasatosporales</taxon>
        <taxon>Streptomycetaceae</taxon>
        <taxon>Streptomyces</taxon>
    </lineage>
</organism>
<evidence type="ECO:0000313" key="1">
    <source>
        <dbReference type="EMBL" id="GEC07997.1"/>
    </source>
</evidence>
<proteinExistence type="predicted"/>
<comment type="caution">
    <text evidence="1">The sequence shown here is derived from an EMBL/GenBank/DDBJ whole genome shotgun (WGS) entry which is preliminary data.</text>
</comment>
<sequence>MPSCSWWSDGIGRLQPWDETPWGPESPDPLTVATLDADQGGGLIDALRRGSVDLKVTSHPTTDYAYDVVRHWAGAVPADPTWRVEPRNLSRVDVSFRNHRPGTANEYRYDVWDGWSAGNQLTAPAQGERTDWVTSGTAWVEDAFIPTETGQHSLDVLRYPHGRTH</sequence>
<dbReference type="EMBL" id="BJND01000045">
    <property type="protein sequence ID" value="GEC07997.1"/>
    <property type="molecule type" value="Genomic_DNA"/>
</dbReference>
<dbReference type="Proteomes" id="UP000317881">
    <property type="component" value="Unassembled WGS sequence"/>
</dbReference>
<evidence type="ECO:0000313" key="2">
    <source>
        <dbReference type="Proteomes" id="UP000317881"/>
    </source>
</evidence>
<gene>
    <name evidence="1" type="ORF">SSP24_56520</name>
</gene>
<dbReference type="AlphaFoldDB" id="A0A4Y3VMC5"/>
<reference evidence="1 2" key="1">
    <citation type="submission" date="2019-06" db="EMBL/GenBank/DDBJ databases">
        <title>Whole genome shotgun sequence of Streptomyces spinoverrucosus NBRC 14228.</title>
        <authorList>
            <person name="Hosoyama A."/>
            <person name="Uohara A."/>
            <person name="Ohji S."/>
            <person name="Ichikawa N."/>
        </authorList>
    </citation>
    <scope>NUCLEOTIDE SEQUENCE [LARGE SCALE GENOMIC DNA]</scope>
    <source>
        <strain evidence="1 2">NBRC 14228</strain>
    </source>
</reference>
<protein>
    <submittedName>
        <fullName evidence="1">Uncharacterized protein</fullName>
    </submittedName>
</protein>
<name>A0A4Y3VMC5_9ACTN</name>
<accession>A0A4Y3VMC5</accession>
<keyword evidence="2" id="KW-1185">Reference proteome</keyword>